<proteinExistence type="inferred from homology"/>
<evidence type="ECO:0000313" key="7">
    <source>
        <dbReference type="EMBL" id="KJE76540.1"/>
    </source>
</evidence>
<sequence>MSTTSRRRSRRMDLRTTPEERHLIDRAVEACSTDLTDFVISHACEAAQRVLADRDNFALDTAALEEWSRMNARPARDLPGVRQVLQRPSPFIE</sequence>
<dbReference type="Pfam" id="PF08681">
    <property type="entry name" value="TacA1"/>
    <property type="match status" value="1"/>
</dbReference>
<name>A0A0D8FTD4_9ACTN</name>
<reference evidence="7 8" key="1">
    <citation type="submission" date="2015-01" db="EMBL/GenBank/DDBJ databases">
        <title>Draft genome of the acidophilic iron oxidizer Ferrimicrobium acidiphilum strain T23.</title>
        <authorList>
            <person name="Poehlein A."/>
            <person name="Eisen S."/>
            <person name="Schloemann M."/>
            <person name="Johnson B.D."/>
            <person name="Daniel R."/>
            <person name="Muehling M."/>
        </authorList>
    </citation>
    <scope>NUCLEOTIDE SEQUENCE [LARGE SCALE GENOMIC DNA]</scope>
    <source>
        <strain evidence="7 8">T23</strain>
    </source>
</reference>
<dbReference type="Proteomes" id="UP000032336">
    <property type="component" value="Unassembled WGS sequence"/>
</dbReference>
<evidence type="ECO:0000313" key="8">
    <source>
        <dbReference type="Proteomes" id="UP000032336"/>
    </source>
</evidence>
<evidence type="ECO:0000256" key="4">
    <source>
        <dbReference type="ARBA" id="ARBA00023125"/>
    </source>
</evidence>
<accession>A0A0D8FTD4</accession>
<evidence type="ECO:0000256" key="5">
    <source>
        <dbReference type="ARBA" id="ARBA00023163"/>
    </source>
</evidence>
<dbReference type="EMBL" id="JXUW01000015">
    <property type="protein sequence ID" value="KJE76540.1"/>
    <property type="molecule type" value="Genomic_DNA"/>
</dbReference>
<evidence type="ECO:0000256" key="1">
    <source>
        <dbReference type="ARBA" id="ARBA00022491"/>
    </source>
</evidence>
<dbReference type="InterPro" id="IPR010985">
    <property type="entry name" value="Ribbon_hlx_hlx"/>
</dbReference>
<evidence type="ECO:0000256" key="6">
    <source>
        <dbReference type="ARBA" id="ARBA00049988"/>
    </source>
</evidence>
<comment type="caution">
    <text evidence="7">The sequence shown here is derived from an EMBL/GenBank/DDBJ whole genome shotgun (WGS) entry which is preliminary data.</text>
</comment>
<keyword evidence="3" id="KW-0805">Transcription regulation</keyword>
<dbReference type="RefSeq" id="WP_035392379.1">
    <property type="nucleotide sequence ID" value="NZ_JQKF01000093.1"/>
</dbReference>
<dbReference type="SUPFAM" id="SSF47598">
    <property type="entry name" value="Ribbon-helix-helix"/>
    <property type="match status" value="1"/>
</dbReference>
<dbReference type="AlphaFoldDB" id="A0A0D8FTD4"/>
<evidence type="ECO:0008006" key="9">
    <source>
        <dbReference type="Google" id="ProtNLM"/>
    </source>
</evidence>
<dbReference type="GeneID" id="78372917"/>
<gene>
    <name evidence="7" type="ORF">FEAC_17670</name>
</gene>
<dbReference type="eggNOG" id="COG4453">
    <property type="taxonomic scope" value="Bacteria"/>
</dbReference>
<keyword evidence="1" id="KW-0678">Repressor</keyword>
<comment type="similarity">
    <text evidence="6">Belongs to the TacA antitoxin family.</text>
</comment>
<evidence type="ECO:0000256" key="3">
    <source>
        <dbReference type="ARBA" id="ARBA00023015"/>
    </source>
</evidence>
<keyword evidence="4" id="KW-0238">DNA-binding</keyword>
<protein>
    <recommendedName>
        <fullName evidence="9">DUF1778 domain-containing protein</fullName>
    </recommendedName>
</protein>
<keyword evidence="2" id="KW-1277">Toxin-antitoxin system</keyword>
<dbReference type="STRING" id="1121877.FEAC_17670"/>
<dbReference type="PANTHER" id="PTHR35401">
    <property type="entry name" value="COPG FAMILY HELIX-TURN-HELIX PROTEIN-RELATED-RELATED"/>
    <property type="match status" value="1"/>
</dbReference>
<keyword evidence="5" id="KW-0804">Transcription</keyword>
<keyword evidence="8" id="KW-1185">Reference proteome</keyword>
<dbReference type="InterPro" id="IPR014795">
    <property type="entry name" value="TacA_1-like"/>
</dbReference>
<dbReference type="OrthoDB" id="558755at2"/>
<organism evidence="7 8">
    <name type="scientific">Ferrimicrobium acidiphilum DSM 19497</name>
    <dbReference type="NCBI Taxonomy" id="1121877"/>
    <lineage>
        <taxon>Bacteria</taxon>
        <taxon>Bacillati</taxon>
        <taxon>Actinomycetota</taxon>
        <taxon>Acidimicrobiia</taxon>
        <taxon>Acidimicrobiales</taxon>
        <taxon>Acidimicrobiaceae</taxon>
        <taxon>Ferrimicrobium</taxon>
    </lineage>
</organism>
<dbReference type="Gene3D" id="1.20.5.780">
    <property type="entry name" value="Single helix bin"/>
    <property type="match status" value="1"/>
</dbReference>
<evidence type="ECO:0000256" key="2">
    <source>
        <dbReference type="ARBA" id="ARBA00022649"/>
    </source>
</evidence>
<dbReference type="GO" id="GO:0006355">
    <property type="term" value="P:regulation of DNA-templated transcription"/>
    <property type="evidence" value="ECO:0007669"/>
    <property type="project" value="InterPro"/>
</dbReference>
<dbReference type="PANTHER" id="PTHR35401:SF1">
    <property type="entry name" value="CYTOPLASMIC PROTEIN"/>
    <property type="match status" value="1"/>
</dbReference>
<dbReference type="GO" id="GO:0003677">
    <property type="term" value="F:DNA binding"/>
    <property type="evidence" value="ECO:0007669"/>
    <property type="project" value="UniProtKB-KW"/>
</dbReference>